<dbReference type="AlphaFoldDB" id="A0ABD0UTA6"/>
<dbReference type="EMBL" id="JANQDX010000011">
    <property type="protein sequence ID" value="KAL0916015.1"/>
    <property type="molecule type" value="Genomic_DNA"/>
</dbReference>
<keyword evidence="3" id="KW-1185">Reference proteome</keyword>
<evidence type="ECO:0000256" key="1">
    <source>
        <dbReference type="SAM" id="Phobius"/>
    </source>
</evidence>
<keyword evidence="1" id="KW-1133">Transmembrane helix</keyword>
<evidence type="ECO:0000313" key="2">
    <source>
        <dbReference type="EMBL" id="KAL0916015.1"/>
    </source>
</evidence>
<reference evidence="2 3" key="1">
    <citation type="journal article" date="2024" name="Plant Biotechnol. J.">
        <title>Dendrobium thyrsiflorum genome and its molecular insights into genes involved in important horticultural traits.</title>
        <authorList>
            <person name="Chen B."/>
            <person name="Wang J.Y."/>
            <person name="Zheng P.J."/>
            <person name="Li K.L."/>
            <person name="Liang Y.M."/>
            <person name="Chen X.F."/>
            <person name="Zhang C."/>
            <person name="Zhao X."/>
            <person name="He X."/>
            <person name="Zhang G.Q."/>
            <person name="Liu Z.J."/>
            <person name="Xu Q."/>
        </authorList>
    </citation>
    <scope>NUCLEOTIDE SEQUENCE [LARGE SCALE GENOMIC DNA]</scope>
    <source>
        <strain evidence="2">GZMU011</strain>
    </source>
</reference>
<dbReference type="Proteomes" id="UP001552299">
    <property type="component" value="Unassembled WGS sequence"/>
</dbReference>
<proteinExistence type="predicted"/>
<accession>A0ABD0UTA6</accession>
<protein>
    <submittedName>
        <fullName evidence="2">Uncharacterized protein</fullName>
    </submittedName>
</protein>
<comment type="caution">
    <text evidence="2">The sequence shown here is derived from an EMBL/GenBank/DDBJ whole genome shotgun (WGS) entry which is preliminary data.</text>
</comment>
<organism evidence="2 3">
    <name type="scientific">Dendrobium thyrsiflorum</name>
    <name type="common">Pinecone-like raceme dendrobium</name>
    <name type="synonym">Orchid</name>
    <dbReference type="NCBI Taxonomy" id="117978"/>
    <lineage>
        <taxon>Eukaryota</taxon>
        <taxon>Viridiplantae</taxon>
        <taxon>Streptophyta</taxon>
        <taxon>Embryophyta</taxon>
        <taxon>Tracheophyta</taxon>
        <taxon>Spermatophyta</taxon>
        <taxon>Magnoliopsida</taxon>
        <taxon>Liliopsida</taxon>
        <taxon>Asparagales</taxon>
        <taxon>Orchidaceae</taxon>
        <taxon>Epidendroideae</taxon>
        <taxon>Malaxideae</taxon>
        <taxon>Dendrobiinae</taxon>
        <taxon>Dendrobium</taxon>
    </lineage>
</organism>
<name>A0ABD0UTA6_DENTH</name>
<keyword evidence="1" id="KW-0812">Transmembrane</keyword>
<feature type="transmembrane region" description="Helical" evidence="1">
    <location>
        <begin position="155"/>
        <end position="175"/>
    </location>
</feature>
<feature type="transmembrane region" description="Helical" evidence="1">
    <location>
        <begin position="208"/>
        <end position="225"/>
    </location>
</feature>
<feature type="transmembrane region" description="Helical" evidence="1">
    <location>
        <begin position="246"/>
        <end position="264"/>
    </location>
</feature>
<keyword evidence="1" id="KW-0472">Membrane</keyword>
<gene>
    <name evidence="2" type="ORF">M5K25_013493</name>
</gene>
<evidence type="ECO:0000313" key="3">
    <source>
        <dbReference type="Proteomes" id="UP001552299"/>
    </source>
</evidence>
<sequence length="528" mass="58161">MKWTIIIYVETEEIPTIEANMAEFVGINLAEAGIVATPISLDDTMTCGNVKNHGSIYALNYVSIPASFADGMVEPRVAEDRLRRLEKTFHSMECSPKRKVLLEVFLLNGEVKLLWIGQHEMHETFLRLVQGNRTIMQYEAEFTSLARYAPLKRRYAGITIPTAVILISALSLSSATTQPHCARHVSSKYTLKTFNLSLITDGSGARPLLSTLSTAVTLFQVLFWYSDPHRRSLAACRRIHSSPIRIVNSLLSLTFCIIYLPLFIRKTQLSAGSRTSMIHAIWMASGDDGRSGISAIPIPSSSITSSRVCREAQAARSPPPGTAAVAGSRRIKLSSSVKIPRIVAPSFFQSATASVQRNAECLSQNSALSSGITSRMASYMSATRKSLSGDRLCEAIASPNRRSWIAGLRQASAKERSEMAERPAKIRWQRRRSLGKSMRNPTFTALTQRRISSSSSVHGAAWTSSEMEVSAAARCRIPNRQMLSSRKSRRARLYAWAHSLPNPAANILLPISWRSATEPGGRASMTKS</sequence>